<dbReference type="PRINTS" id="PR00114">
    <property type="entry name" value="STPHPHTASE"/>
</dbReference>
<dbReference type="Pfam" id="PF00149">
    <property type="entry name" value="Metallophos"/>
    <property type="match status" value="1"/>
</dbReference>
<dbReference type="Proteomes" id="UP001497525">
    <property type="component" value="Unassembled WGS sequence"/>
</dbReference>
<dbReference type="EMBL" id="CAXLJL010000112">
    <property type="protein sequence ID" value="CAL5132063.1"/>
    <property type="molecule type" value="Genomic_DNA"/>
</dbReference>
<accession>A0AAV2T6M3</accession>
<proteinExistence type="predicted"/>
<dbReference type="AlphaFoldDB" id="A0AAV2T6M3"/>
<sequence>MGDVMLQNFAMNNAAKRKIEAVARSLTTRLSDHQIFKGVSPHIKEREVTGICRLLMETVIPECVCLELTVSDSIYIVGDILGHHRHLLHIFDTFGAPPQAKYLFLGNYADVGSMGIETLTLLCAYKVLYPTSIYLLKGKHEIGLIGRDYGLLEECTKRFSQRSWQSFVTLFLYLPVAAIIDDRILCINGGLSPMLCAGISKVKKLKQIFRSHITKPEYVTRNSLLSHILWSSPDPGTKGWEQNPAGLGYLFGPDVVSQFCQSTGLAQIIRSGELVPKGYEFFTDPRLLTIFSAPDFMLTYGNHGALVRVQRVGWRDFRSRLIIMKPDLHSRNRPTIRNTVKFEEVSFQIGTGARRSMFIPPGSICARISSKDKLTA</sequence>
<reference evidence="2" key="1">
    <citation type="submission" date="2024-06" db="EMBL/GenBank/DDBJ databases">
        <authorList>
            <person name="Liu X."/>
            <person name="Lenzi L."/>
            <person name="Haldenby T S."/>
            <person name="Uol C."/>
        </authorList>
    </citation>
    <scope>NUCLEOTIDE SEQUENCE</scope>
</reference>
<dbReference type="PANTHER" id="PTHR11668:SF516">
    <property type="entry name" value="SERINE_THREONINE SPECIFIC PROTEIN PHOSPHATASES DOMAIN-CONTAINING PROTEIN"/>
    <property type="match status" value="1"/>
</dbReference>
<dbReference type="Gene3D" id="3.60.21.10">
    <property type="match status" value="1"/>
</dbReference>
<protein>
    <recommendedName>
        <fullName evidence="1">Serine/threonine specific protein phosphatases domain-containing protein</fullName>
    </recommendedName>
</protein>
<dbReference type="InterPro" id="IPR029052">
    <property type="entry name" value="Metallo-depent_PP-like"/>
</dbReference>
<dbReference type="GO" id="GO:0005634">
    <property type="term" value="C:nucleus"/>
    <property type="evidence" value="ECO:0007669"/>
    <property type="project" value="TreeGrafter"/>
</dbReference>
<dbReference type="InterPro" id="IPR006186">
    <property type="entry name" value="Ser/Thr-sp_prot-phosphatase"/>
</dbReference>
<evidence type="ECO:0000313" key="2">
    <source>
        <dbReference type="EMBL" id="CAL5132063.1"/>
    </source>
</evidence>
<evidence type="ECO:0000259" key="1">
    <source>
        <dbReference type="SMART" id="SM00156"/>
    </source>
</evidence>
<organism evidence="2 3">
    <name type="scientific">Calicophoron daubneyi</name>
    <name type="common">Rumen fluke</name>
    <name type="synonym">Paramphistomum daubneyi</name>
    <dbReference type="NCBI Taxonomy" id="300641"/>
    <lineage>
        <taxon>Eukaryota</taxon>
        <taxon>Metazoa</taxon>
        <taxon>Spiralia</taxon>
        <taxon>Lophotrochozoa</taxon>
        <taxon>Platyhelminthes</taxon>
        <taxon>Trematoda</taxon>
        <taxon>Digenea</taxon>
        <taxon>Plagiorchiida</taxon>
        <taxon>Pronocephalata</taxon>
        <taxon>Paramphistomoidea</taxon>
        <taxon>Paramphistomidae</taxon>
        <taxon>Calicophoron</taxon>
    </lineage>
</organism>
<dbReference type="SUPFAM" id="SSF56300">
    <property type="entry name" value="Metallo-dependent phosphatases"/>
    <property type="match status" value="1"/>
</dbReference>
<dbReference type="GO" id="GO:0005737">
    <property type="term" value="C:cytoplasm"/>
    <property type="evidence" value="ECO:0007669"/>
    <property type="project" value="TreeGrafter"/>
</dbReference>
<comment type="caution">
    <text evidence="2">The sequence shown here is derived from an EMBL/GenBank/DDBJ whole genome shotgun (WGS) entry which is preliminary data.</text>
</comment>
<evidence type="ECO:0000313" key="3">
    <source>
        <dbReference type="Proteomes" id="UP001497525"/>
    </source>
</evidence>
<gene>
    <name evidence="2" type="ORF">CDAUBV1_LOCUS4577</name>
</gene>
<dbReference type="PANTHER" id="PTHR11668">
    <property type="entry name" value="SERINE/THREONINE PROTEIN PHOSPHATASE"/>
    <property type="match status" value="1"/>
</dbReference>
<dbReference type="InterPro" id="IPR050341">
    <property type="entry name" value="PP1_catalytic_subunit"/>
</dbReference>
<dbReference type="InterPro" id="IPR004843">
    <property type="entry name" value="Calcineurin-like_PHP"/>
</dbReference>
<name>A0AAV2T6M3_CALDB</name>
<dbReference type="GO" id="GO:0004722">
    <property type="term" value="F:protein serine/threonine phosphatase activity"/>
    <property type="evidence" value="ECO:0007669"/>
    <property type="project" value="TreeGrafter"/>
</dbReference>
<feature type="domain" description="Serine/threonine specific protein phosphatases" evidence="1">
    <location>
        <begin position="43"/>
        <end position="328"/>
    </location>
</feature>
<dbReference type="SMART" id="SM00156">
    <property type="entry name" value="PP2Ac"/>
    <property type="match status" value="1"/>
</dbReference>